<comment type="caution">
    <text evidence="1">The sequence shown here is derived from an EMBL/GenBank/DDBJ whole genome shotgun (WGS) entry which is preliminary data.</text>
</comment>
<organism evidence="1 2">
    <name type="scientific">Melastoma candidum</name>
    <dbReference type="NCBI Taxonomy" id="119954"/>
    <lineage>
        <taxon>Eukaryota</taxon>
        <taxon>Viridiplantae</taxon>
        <taxon>Streptophyta</taxon>
        <taxon>Embryophyta</taxon>
        <taxon>Tracheophyta</taxon>
        <taxon>Spermatophyta</taxon>
        <taxon>Magnoliopsida</taxon>
        <taxon>eudicotyledons</taxon>
        <taxon>Gunneridae</taxon>
        <taxon>Pentapetalae</taxon>
        <taxon>rosids</taxon>
        <taxon>malvids</taxon>
        <taxon>Myrtales</taxon>
        <taxon>Melastomataceae</taxon>
        <taxon>Melastomatoideae</taxon>
        <taxon>Melastomateae</taxon>
        <taxon>Melastoma</taxon>
    </lineage>
</organism>
<reference evidence="2" key="1">
    <citation type="journal article" date="2023" name="Front. Plant Sci.">
        <title>Chromosomal-level genome assembly of Melastoma candidum provides insights into trichome evolution.</title>
        <authorList>
            <person name="Zhong Y."/>
            <person name="Wu W."/>
            <person name="Sun C."/>
            <person name="Zou P."/>
            <person name="Liu Y."/>
            <person name="Dai S."/>
            <person name="Zhou R."/>
        </authorList>
    </citation>
    <scope>NUCLEOTIDE SEQUENCE [LARGE SCALE GENOMIC DNA]</scope>
</reference>
<proteinExistence type="predicted"/>
<dbReference type="EMBL" id="CM042891">
    <property type="protein sequence ID" value="KAI4303866.1"/>
    <property type="molecule type" value="Genomic_DNA"/>
</dbReference>
<keyword evidence="2" id="KW-1185">Reference proteome</keyword>
<gene>
    <name evidence="1" type="ORF">MLD38_039453</name>
</gene>
<evidence type="ECO:0000313" key="2">
    <source>
        <dbReference type="Proteomes" id="UP001057402"/>
    </source>
</evidence>
<accession>A0ACB9L244</accession>
<sequence length="195" mass="21131">MGNCQAIDAATLVIQHPCGKSDRLYWPVTAAEVMKTNPGHYVALLISSSALCPSTTNGSAASSASAAADGDQVRVTRIKLLRPPDILVLGQVYRLITNQEVMKVLSAKKQAKMVREGREIRVEQRLEMTTTSMKGDSPGFRRKDGLGDAEMQRQKQKQRGDHHQTSSSSGAPKHSGGGSRSRSWQPTLMSITEAV</sequence>
<dbReference type="Proteomes" id="UP001057402">
    <property type="component" value="Chromosome 12"/>
</dbReference>
<evidence type="ECO:0000313" key="1">
    <source>
        <dbReference type="EMBL" id="KAI4303866.1"/>
    </source>
</evidence>
<protein>
    <submittedName>
        <fullName evidence="1">Uncharacterized protein</fullName>
    </submittedName>
</protein>
<name>A0ACB9L244_9MYRT</name>